<feature type="transmembrane region" description="Helical" evidence="15">
    <location>
        <begin position="273"/>
        <end position="296"/>
    </location>
</feature>
<evidence type="ECO:0000256" key="10">
    <source>
        <dbReference type="ARBA" id="ARBA00023065"/>
    </source>
</evidence>
<feature type="transmembrane region" description="Helical" evidence="15">
    <location>
        <begin position="317"/>
        <end position="338"/>
    </location>
</feature>
<dbReference type="GO" id="GO:0008331">
    <property type="term" value="F:high voltage-gated calcium channel activity"/>
    <property type="evidence" value="ECO:0007669"/>
    <property type="project" value="TreeGrafter"/>
</dbReference>
<evidence type="ECO:0000256" key="15">
    <source>
        <dbReference type="SAM" id="Phobius"/>
    </source>
</evidence>
<evidence type="ECO:0000256" key="1">
    <source>
        <dbReference type="ARBA" id="ARBA00004141"/>
    </source>
</evidence>
<name>A0A813KTF7_POLGL</name>
<feature type="transmembrane region" description="Helical" evidence="15">
    <location>
        <begin position="553"/>
        <end position="586"/>
    </location>
</feature>
<dbReference type="Gene3D" id="1.20.120.350">
    <property type="entry name" value="Voltage-gated potassium channels. Chain C"/>
    <property type="match status" value="1"/>
</dbReference>
<dbReference type="CDD" id="cd00051">
    <property type="entry name" value="EFh"/>
    <property type="match status" value="1"/>
</dbReference>
<keyword evidence="10" id="KW-0406">Ion transport</keyword>
<dbReference type="GO" id="GO:0005891">
    <property type="term" value="C:voltage-gated calcium channel complex"/>
    <property type="evidence" value="ECO:0007669"/>
    <property type="project" value="TreeGrafter"/>
</dbReference>
<keyword evidence="11 15" id="KW-0472">Membrane</keyword>
<dbReference type="PROSITE" id="PS00018">
    <property type="entry name" value="EF_HAND_1"/>
    <property type="match status" value="1"/>
</dbReference>
<proteinExistence type="predicted"/>
<feature type="transmembrane region" description="Helical" evidence="15">
    <location>
        <begin position="350"/>
        <end position="376"/>
    </location>
</feature>
<feature type="compositionally biased region" description="Polar residues" evidence="14">
    <location>
        <begin position="40"/>
        <end position="60"/>
    </location>
</feature>
<evidence type="ECO:0000256" key="13">
    <source>
        <dbReference type="ARBA" id="ARBA00023303"/>
    </source>
</evidence>
<evidence type="ECO:0000256" key="3">
    <source>
        <dbReference type="ARBA" id="ARBA00022553"/>
    </source>
</evidence>
<evidence type="ECO:0000313" key="18">
    <source>
        <dbReference type="Proteomes" id="UP000626109"/>
    </source>
</evidence>
<keyword evidence="4" id="KW-0109">Calcium transport</keyword>
<dbReference type="PANTHER" id="PTHR45628">
    <property type="entry name" value="VOLTAGE-DEPENDENT CALCIUM CHANNEL TYPE A SUBUNIT ALPHA-1"/>
    <property type="match status" value="1"/>
</dbReference>
<evidence type="ECO:0000256" key="14">
    <source>
        <dbReference type="SAM" id="MobiDB-lite"/>
    </source>
</evidence>
<keyword evidence="8" id="KW-0851">Voltage-gated channel</keyword>
<dbReference type="InterPro" id="IPR002048">
    <property type="entry name" value="EF_hand_dom"/>
</dbReference>
<keyword evidence="12" id="KW-0325">Glycoprotein</keyword>
<dbReference type="PANTHER" id="PTHR45628:SF7">
    <property type="entry name" value="VOLTAGE-DEPENDENT CALCIUM CHANNEL TYPE A SUBUNIT ALPHA-1"/>
    <property type="match status" value="1"/>
</dbReference>
<organism evidence="17 18">
    <name type="scientific">Polarella glacialis</name>
    <name type="common">Dinoflagellate</name>
    <dbReference type="NCBI Taxonomy" id="89957"/>
    <lineage>
        <taxon>Eukaryota</taxon>
        <taxon>Sar</taxon>
        <taxon>Alveolata</taxon>
        <taxon>Dinophyceae</taxon>
        <taxon>Suessiales</taxon>
        <taxon>Suessiaceae</taxon>
        <taxon>Polarella</taxon>
    </lineage>
</organism>
<keyword evidence="7" id="KW-0106">Calcium</keyword>
<dbReference type="InterPro" id="IPR005821">
    <property type="entry name" value="Ion_trans_dom"/>
</dbReference>
<keyword evidence="6 15" id="KW-0812">Transmembrane</keyword>
<dbReference type="Proteomes" id="UP000626109">
    <property type="component" value="Unassembled WGS sequence"/>
</dbReference>
<dbReference type="SUPFAM" id="SSF47473">
    <property type="entry name" value="EF-hand"/>
    <property type="match status" value="1"/>
</dbReference>
<evidence type="ECO:0000256" key="6">
    <source>
        <dbReference type="ARBA" id="ARBA00022692"/>
    </source>
</evidence>
<gene>
    <name evidence="17" type="ORF">PGLA2088_LOCUS38121</name>
</gene>
<dbReference type="AlphaFoldDB" id="A0A813KTF7"/>
<evidence type="ECO:0000259" key="16">
    <source>
        <dbReference type="PROSITE" id="PS50222"/>
    </source>
</evidence>
<dbReference type="Pfam" id="PF00520">
    <property type="entry name" value="Ion_trans"/>
    <property type="match status" value="1"/>
</dbReference>
<evidence type="ECO:0000256" key="5">
    <source>
        <dbReference type="ARBA" id="ARBA00022673"/>
    </source>
</evidence>
<keyword evidence="2" id="KW-0813">Transport</keyword>
<accession>A0A813KTF7</accession>
<evidence type="ECO:0000256" key="8">
    <source>
        <dbReference type="ARBA" id="ARBA00022882"/>
    </source>
</evidence>
<comment type="caution">
    <text evidence="17">The sequence shown here is derived from an EMBL/GenBank/DDBJ whole genome shotgun (WGS) entry which is preliminary data.</text>
</comment>
<evidence type="ECO:0000256" key="9">
    <source>
        <dbReference type="ARBA" id="ARBA00022989"/>
    </source>
</evidence>
<dbReference type="EMBL" id="CAJNNW010032662">
    <property type="protein sequence ID" value="CAE8714655.1"/>
    <property type="molecule type" value="Genomic_DNA"/>
</dbReference>
<keyword evidence="5" id="KW-0107">Calcium channel</keyword>
<feature type="compositionally biased region" description="Basic and acidic residues" evidence="14">
    <location>
        <begin position="1"/>
        <end position="17"/>
    </location>
</feature>
<feature type="transmembrane region" description="Helical" evidence="15">
    <location>
        <begin position="204"/>
        <end position="222"/>
    </location>
</feature>
<dbReference type="GO" id="GO:0098703">
    <property type="term" value="P:calcium ion import across plasma membrane"/>
    <property type="evidence" value="ECO:0007669"/>
    <property type="project" value="TreeGrafter"/>
</dbReference>
<feature type="region of interest" description="Disordered" evidence="14">
    <location>
        <begin position="87"/>
        <end position="111"/>
    </location>
</feature>
<dbReference type="SUPFAM" id="SSF81324">
    <property type="entry name" value="Voltage-gated potassium channels"/>
    <property type="match status" value="1"/>
</dbReference>
<feature type="domain" description="EF-hand" evidence="16">
    <location>
        <begin position="396"/>
        <end position="431"/>
    </location>
</feature>
<dbReference type="InterPro" id="IPR050599">
    <property type="entry name" value="VDCC_alpha-1_subunit"/>
</dbReference>
<keyword evidence="3" id="KW-0597">Phosphoprotein</keyword>
<keyword evidence="13" id="KW-0407">Ion channel</keyword>
<protein>
    <recommendedName>
        <fullName evidence="16">EF-hand domain-containing protein</fullName>
    </recommendedName>
</protein>
<dbReference type="InterPro" id="IPR027359">
    <property type="entry name" value="Volt_channel_dom_sf"/>
</dbReference>
<dbReference type="Gene3D" id="1.10.238.10">
    <property type="entry name" value="EF-hand"/>
    <property type="match status" value="1"/>
</dbReference>
<dbReference type="Gene3D" id="1.10.287.70">
    <property type="match status" value="1"/>
</dbReference>
<reference evidence="17" key="1">
    <citation type="submission" date="2021-02" db="EMBL/GenBank/DDBJ databases">
        <authorList>
            <person name="Dougan E. K."/>
            <person name="Rhodes N."/>
            <person name="Thang M."/>
            <person name="Chan C."/>
        </authorList>
    </citation>
    <scope>NUCLEOTIDE SEQUENCE</scope>
</reference>
<evidence type="ECO:0000256" key="11">
    <source>
        <dbReference type="ARBA" id="ARBA00023136"/>
    </source>
</evidence>
<evidence type="ECO:0000256" key="4">
    <source>
        <dbReference type="ARBA" id="ARBA00022568"/>
    </source>
</evidence>
<comment type="subcellular location">
    <subcellularLocation>
        <location evidence="1">Membrane</location>
        <topology evidence="1">Multi-pass membrane protein</topology>
    </subcellularLocation>
</comment>
<feature type="transmembrane region" description="Helical" evidence="15">
    <location>
        <begin position="171"/>
        <end position="192"/>
    </location>
</feature>
<evidence type="ECO:0000256" key="7">
    <source>
        <dbReference type="ARBA" id="ARBA00022837"/>
    </source>
</evidence>
<evidence type="ECO:0000256" key="12">
    <source>
        <dbReference type="ARBA" id="ARBA00023180"/>
    </source>
</evidence>
<evidence type="ECO:0000256" key="2">
    <source>
        <dbReference type="ARBA" id="ARBA00022448"/>
    </source>
</evidence>
<dbReference type="SMART" id="SM00054">
    <property type="entry name" value="EFh"/>
    <property type="match status" value="2"/>
</dbReference>
<keyword evidence="9 15" id="KW-1133">Transmembrane helix</keyword>
<dbReference type="GO" id="GO:0005509">
    <property type="term" value="F:calcium ion binding"/>
    <property type="evidence" value="ECO:0007669"/>
    <property type="project" value="InterPro"/>
</dbReference>
<sequence>MAEAKRIVDAARGQHADLEEEPGSVFSAKVRFEADPDSPSPSVSKQSPRSRPSLLSNESMNSSRASFAGFLDTMKKGSSFIVDLHDPDEEESQAEESWRHGATSPMATNNGLGSSNSLGLSQFAEPSERKKWLQKLVRSSQFDIAIGVVILINCVNIGVEQTARLNGDSTYPFYIAEQIFLGIYTTELILRFSAFGITCLNDNWVKFDIVLVASGIVANWILEPVMGHLDQIGPLMVLRTVRLCRLARTVRVLVKFRELWMLVRGLLNSANTMVYTMVLLIIIVYVFAAVGVELIADHAAADTNEEFRIVRDVYFRSLPVAMLTLIQFVCLDSVGAIYKPLIEEDIILLFYFSLIILVIPIVLMNLVTAVIVNGALEQASNDKDAARVHEEQIRKKLVNKMRMIFTRLDEDQSGFVSLDELMMVSKQDLSELEHCTNISDPRKIFEALDVEGLGQLGIEEFCNGIWQAAMSKVPMEVQRMERQVDSMFKRGKDREEREKSRDDREKALDDYSLSETVADLKMGQEKIHALLLELRADHVRLEQQILPERCRPVLVVVVVSAVVVVVVVFVVVVVVVIVVVDVIIVVASPPPLLRKTQSAGCMLLQPDYMQVYEYCIVVKELSFEALSQQQQTTTITTTTTTTQRAIR</sequence>
<feature type="region of interest" description="Disordered" evidence="14">
    <location>
        <begin position="1"/>
        <end position="60"/>
    </location>
</feature>
<dbReference type="PROSITE" id="PS50222">
    <property type="entry name" value="EF_HAND_2"/>
    <property type="match status" value="1"/>
</dbReference>
<dbReference type="InterPro" id="IPR011992">
    <property type="entry name" value="EF-hand-dom_pair"/>
</dbReference>
<dbReference type="InterPro" id="IPR018247">
    <property type="entry name" value="EF_Hand_1_Ca_BS"/>
</dbReference>
<evidence type="ECO:0000313" key="17">
    <source>
        <dbReference type="EMBL" id="CAE8714655.1"/>
    </source>
</evidence>
<feature type="transmembrane region" description="Helical" evidence="15">
    <location>
        <begin position="140"/>
        <end position="159"/>
    </location>
</feature>